<proteinExistence type="inferred from homology"/>
<dbReference type="InterPro" id="IPR047565">
    <property type="entry name" value="Alpha-macroglob_thiol-ester_cl"/>
</dbReference>
<keyword evidence="3" id="KW-0882">Thioester bond</keyword>
<evidence type="ECO:0000313" key="8">
    <source>
        <dbReference type="Proteomes" id="UP001239462"/>
    </source>
</evidence>
<evidence type="ECO:0000259" key="6">
    <source>
        <dbReference type="SMART" id="SM01360"/>
    </source>
</evidence>
<dbReference type="InterPro" id="IPR002890">
    <property type="entry name" value="MG2"/>
</dbReference>
<evidence type="ECO:0000313" key="7">
    <source>
        <dbReference type="EMBL" id="MDM4013831.1"/>
    </source>
</evidence>
<feature type="compositionally biased region" description="Basic and acidic residues" evidence="4">
    <location>
        <begin position="922"/>
        <end position="937"/>
    </location>
</feature>
<dbReference type="SUPFAM" id="SSF48239">
    <property type="entry name" value="Terpenoid cyclases/Protein prenyltransferases"/>
    <property type="match status" value="1"/>
</dbReference>
<name>A0ABT7PC42_9BACT</name>
<dbReference type="InterPro" id="IPR050473">
    <property type="entry name" value="A2M/Complement_sys"/>
</dbReference>
<sequence length="1724" mass="189640">MNFNQHPEHPPHDDDQLRQQLLELHYELLDDDEVESLRSRINRDPHVATLWAQTLRMAGKFAEAAKLDASAGPPFDLSTVVAESQHQTTGSEACEHVAMSKASADGAFGSAIPTSQPGSSSDNPIEVAGDTKKTSSRFIKLWWVSLVTAASLLIAITGFRHWNRLPPLPVAPLHVAIEPIAGPEATSQNEFWVVVNSKGIATETSGGQPGLGFGSALPIVPANISFQVLSKGSVLYRGQTETTADHPARIQIPNEIVIPVDAELQIDAWADPEGKKRVRLTTPLEPTRCLTFLSTDRPVYRPGEQIFFRSVTLNRRTLASHLEVPIRFELRDASGALVEGAILEGVTERGVGNGSFVIPETSAGGTYQLIAKSLDGFFPDQTLELEVRRYRAVRLKTDLQFVSRSYTSGDRVEATLSVRRANDEIPAGATAKVHAVVDDQTIYQVETSIDLDGSLSIAFDLPKFIRQGEGRLSVSIDDGSVTETATRAIPIHTGRVSVDFYPEGGELVGGLTNRVYFKARDTDGKPIELAGEVLSQAGRVVATVETVRDGMGRFEFKPEPGMRYSLRVTKPLDITETPWLPTVVDDMPVLETGEGVFDAGEPITMTIRTLKRRQCLIRAVCRGELVGLQSVEVGIGDHELVVPIQDRATGVIRVTVLETDSESMSTTPLVERLVYRRGVKALQITATIDDDARQHQPGDPVRMTVSVKDENDTPVPGAILGVSVVDDAALSLRRQKLPSIQTHFFLTSEIESPEDLEQADIYLADDPEAAKSLDLLLGTQGWRRFISGDENRFDETFRDALVRLLELDGDRNDLVGKRRSNMDHLRSQLITYRTRATEIWQEFISDIRFTLMIVGFVWLIALLFRPRKALAPLSGLFLLGITIVGCGQATPTSTRAVPYNSTVEADLYQAEGESAEGMSNPSDERAHGAESVSDRSEPAAADDQTRPSFARRVFNVLMPGERPPTNTASDQSLENRISTAKLRQFAQARGIDTESLADQLIEELRFPIRQYAHAHRTSYDGSRVDFAETLYWNPLMVTDSTGTASIRFDLSDSLTMFKVIVNGHTNDGRLGSGGGMVVTQSALEVDAKIPLEVTGGDLIRLPVGLVNGTDDDDAFAIQVSTGEPLRLDRHTASVSAGAGDRLTEFFPIEVRSVDQLTEVDLAVTGVSSSTAIRDGVRRNLRIAPAGFPFTGSASGTLVRSAKLNFAIPEQIVPGSLHAELTLMPAIQSQISQGLQSILREPHGCFEQASSTNYPNVMAFQLMQVDGGVDPSDRRRIESLLRRGYRKLVSYECRELGYEWFGNDPGHEALSAFGLMQFSEMAKVIEVDEEMLQRTRRWLLDRRDGDGGFKRNSRHLHAWSVQQEIVNAYVLWALSEAATSSDQSTRFINELGKEIDQLERVATESDDAYLIALSAITLENANRTEVAKRLRERLVDFQKPDGHLDGVTTVTQSGGFSKQVETTALVILAWNADDQHVQQLRKATDWLLANRRGGGFGSTQATVLALKALVMTHRMIAGDGSGELELVVDNEIVDTIRWSDAKQEGVVYRLPNDVCKRIENDPSVAVELRSREQVSLPYTLQLVGQTKSPQSDPSCPLELHVNFPKSSDSGSINAGDSINVQVSVVNKDDQGQPMSVAVIGLPGGLEPVIEHLEQLRQNGVVDYYELIGRDVVCYWRTFAPGERKEFSLFCVGQIPGRYTGPPSRAYLYYTAEQKTWHDPLVIEID</sequence>
<keyword evidence="5" id="KW-0472">Membrane</keyword>
<feature type="region of interest" description="Disordered" evidence="4">
    <location>
        <begin position="912"/>
        <end position="944"/>
    </location>
</feature>
<comment type="similarity">
    <text evidence="1">Belongs to the protease inhibitor I39 (alpha-2-macroglobulin) family. Bacterial alpha-2-macroglobulin subfamily.</text>
</comment>
<reference evidence="7 8" key="1">
    <citation type="submission" date="2023-06" db="EMBL/GenBank/DDBJ databases">
        <title>Roseiconus lacunae JC819 isolated from Gulf of Mannar region, Tamil Nadu.</title>
        <authorList>
            <person name="Pk S."/>
            <person name="Ch S."/>
            <person name="Ch V.R."/>
        </authorList>
    </citation>
    <scope>NUCLEOTIDE SEQUENCE [LARGE SCALE GENOMIC DNA]</scope>
    <source>
        <strain evidence="7 8">JC819</strain>
    </source>
</reference>
<dbReference type="Pfam" id="PF00207">
    <property type="entry name" value="A2M"/>
    <property type="match status" value="1"/>
</dbReference>
<dbReference type="Gene3D" id="2.60.40.690">
    <property type="entry name" value="Alpha-macroglobulin, receptor-binding domain"/>
    <property type="match status" value="1"/>
</dbReference>
<dbReference type="SMART" id="SM01360">
    <property type="entry name" value="A2M"/>
    <property type="match status" value="1"/>
</dbReference>
<dbReference type="Gene3D" id="2.60.40.1930">
    <property type="match status" value="1"/>
</dbReference>
<dbReference type="CDD" id="cd02891">
    <property type="entry name" value="A2M_like"/>
    <property type="match status" value="1"/>
</dbReference>
<evidence type="ECO:0000256" key="1">
    <source>
        <dbReference type="ARBA" id="ARBA00010556"/>
    </source>
</evidence>
<dbReference type="Pfam" id="PF07678">
    <property type="entry name" value="TED_complement"/>
    <property type="match status" value="1"/>
</dbReference>
<evidence type="ECO:0000256" key="4">
    <source>
        <dbReference type="SAM" id="MobiDB-lite"/>
    </source>
</evidence>
<evidence type="ECO:0000256" key="2">
    <source>
        <dbReference type="ARBA" id="ARBA00022729"/>
    </source>
</evidence>
<dbReference type="SMART" id="SM01419">
    <property type="entry name" value="Thiol-ester_cl"/>
    <property type="match status" value="1"/>
</dbReference>
<evidence type="ECO:0000256" key="3">
    <source>
        <dbReference type="ARBA" id="ARBA00022966"/>
    </source>
</evidence>
<feature type="transmembrane region" description="Helical" evidence="5">
    <location>
        <begin position="871"/>
        <end position="890"/>
    </location>
</feature>
<dbReference type="Gene3D" id="1.50.10.20">
    <property type="match status" value="1"/>
</dbReference>
<dbReference type="Proteomes" id="UP001239462">
    <property type="component" value="Unassembled WGS sequence"/>
</dbReference>
<protein>
    <submittedName>
        <fullName evidence="7">MG2 domain-containing protein</fullName>
    </submittedName>
</protein>
<dbReference type="InterPro" id="IPR011626">
    <property type="entry name" value="Alpha-macroglobulin_TED"/>
</dbReference>
<keyword evidence="2" id="KW-0732">Signal</keyword>
<keyword evidence="5" id="KW-0812">Transmembrane</keyword>
<organism evidence="7 8">
    <name type="scientific">Roseiconus lacunae</name>
    <dbReference type="NCBI Taxonomy" id="2605694"/>
    <lineage>
        <taxon>Bacteria</taxon>
        <taxon>Pseudomonadati</taxon>
        <taxon>Planctomycetota</taxon>
        <taxon>Planctomycetia</taxon>
        <taxon>Pirellulales</taxon>
        <taxon>Pirellulaceae</taxon>
        <taxon>Roseiconus</taxon>
    </lineage>
</organism>
<feature type="domain" description="Alpha-2-macroglobulin" evidence="6">
    <location>
        <begin position="1029"/>
        <end position="1119"/>
    </location>
</feature>
<dbReference type="Pfam" id="PF01835">
    <property type="entry name" value="MG2"/>
    <property type="match status" value="1"/>
</dbReference>
<dbReference type="InterPro" id="IPR008930">
    <property type="entry name" value="Terpenoid_cyclase/PrenylTrfase"/>
</dbReference>
<dbReference type="RefSeq" id="WP_289161529.1">
    <property type="nucleotide sequence ID" value="NZ_JASZZN010000001.1"/>
</dbReference>
<dbReference type="PANTHER" id="PTHR11412:SF136">
    <property type="entry name" value="CD109 ANTIGEN"/>
    <property type="match status" value="1"/>
</dbReference>
<accession>A0ABT7PC42</accession>
<dbReference type="InterPro" id="IPR036595">
    <property type="entry name" value="A-macroglobulin_rcpt-bd_sf"/>
</dbReference>
<comment type="caution">
    <text evidence="7">The sequence shown here is derived from an EMBL/GenBank/DDBJ whole genome shotgun (WGS) entry which is preliminary data.</text>
</comment>
<feature type="transmembrane region" description="Helical" evidence="5">
    <location>
        <begin position="847"/>
        <end position="864"/>
    </location>
</feature>
<dbReference type="EMBL" id="JASZZN010000001">
    <property type="protein sequence ID" value="MDM4013831.1"/>
    <property type="molecule type" value="Genomic_DNA"/>
</dbReference>
<keyword evidence="8" id="KW-1185">Reference proteome</keyword>
<dbReference type="InterPro" id="IPR001599">
    <property type="entry name" value="Macroglobln_a2"/>
</dbReference>
<evidence type="ECO:0000256" key="5">
    <source>
        <dbReference type="SAM" id="Phobius"/>
    </source>
</evidence>
<keyword evidence="5" id="KW-1133">Transmembrane helix</keyword>
<feature type="transmembrane region" description="Helical" evidence="5">
    <location>
        <begin position="141"/>
        <end position="162"/>
    </location>
</feature>
<gene>
    <name evidence="7" type="ORF">QTN89_00210</name>
</gene>
<dbReference type="PANTHER" id="PTHR11412">
    <property type="entry name" value="MACROGLOBULIN / COMPLEMENT"/>
    <property type="match status" value="1"/>
</dbReference>